<dbReference type="RefSeq" id="WP_218848846.1">
    <property type="nucleotide sequence ID" value="NZ_JACCAC010000001.1"/>
</dbReference>
<evidence type="ECO:0000313" key="8">
    <source>
        <dbReference type="Proteomes" id="UP000544110"/>
    </source>
</evidence>
<evidence type="ECO:0000256" key="3">
    <source>
        <dbReference type="ARBA" id="ARBA00022968"/>
    </source>
</evidence>
<keyword evidence="8" id="KW-1185">Reference proteome</keyword>
<name>A0A7Y9RY98_9ACTN</name>
<keyword evidence="3" id="KW-0812">Transmembrane</keyword>
<dbReference type="SUPFAM" id="SSF52833">
    <property type="entry name" value="Thioredoxin-like"/>
    <property type="match status" value="1"/>
</dbReference>
<dbReference type="Gene3D" id="3.40.30.10">
    <property type="entry name" value="Glutaredoxin"/>
    <property type="match status" value="1"/>
</dbReference>
<dbReference type="GO" id="GO:0017004">
    <property type="term" value="P:cytochrome complex assembly"/>
    <property type="evidence" value="ECO:0007669"/>
    <property type="project" value="UniProtKB-KW"/>
</dbReference>
<accession>A0A7Y9RY98</accession>
<protein>
    <submittedName>
        <fullName evidence="7">Thiol-disulfide isomerase/thioredoxin</fullName>
    </submittedName>
</protein>
<proteinExistence type="predicted"/>
<dbReference type="PROSITE" id="PS51352">
    <property type="entry name" value="THIOREDOXIN_2"/>
    <property type="match status" value="1"/>
</dbReference>
<keyword evidence="2" id="KW-0201">Cytochrome c-type biogenesis</keyword>
<comment type="subcellular location">
    <subcellularLocation>
        <location evidence="1">Cell envelope</location>
    </subcellularLocation>
</comment>
<dbReference type="GO" id="GO:0016491">
    <property type="term" value="F:oxidoreductase activity"/>
    <property type="evidence" value="ECO:0007669"/>
    <property type="project" value="InterPro"/>
</dbReference>
<dbReference type="CDD" id="cd02966">
    <property type="entry name" value="TlpA_like_family"/>
    <property type="match status" value="1"/>
</dbReference>
<dbReference type="PANTHER" id="PTHR42852:SF6">
    <property type="entry name" value="THIOL:DISULFIDE INTERCHANGE PROTEIN DSBE"/>
    <property type="match status" value="1"/>
</dbReference>
<evidence type="ECO:0000256" key="1">
    <source>
        <dbReference type="ARBA" id="ARBA00004196"/>
    </source>
</evidence>
<dbReference type="GO" id="GO:0016853">
    <property type="term" value="F:isomerase activity"/>
    <property type="evidence" value="ECO:0007669"/>
    <property type="project" value="UniProtKB-KW"/>
</dbReference>
<evidence type="ECO:0000256" key="2">
    <source>
        <dbReference type="ARBA" id="ARBA00022748"/>
    </source>
</evidence>
<dbReference type="GO" id="GO:0016209">
    <property type="term" value="F:antioxidant activity"/>
    <property type="evidence" value="ECO:0007669"/>
    <property type="project" value="InterPro"/>
</dbReference>
<dbReference type="InterPro" id="IPR036249">
    <property type="entry name" value="Thioredoxin-like_sf"/>
</dbReference>
<feature type="domain" description="Thioredoxin" evidence="6">
    <location>
        <begin position="1"/>
        <end position="138"/>
    </location>
</feature>
<sequence length="145" mass="15310">MPEISGTLLDGREFISSALAGQVVVYNVWGSWCAPCRTEAPVLRRVHRETQAWGAAFVGINVRDNDEAARAFERRFRIGYPSIDTATAPDALRAFGAALPPSAVPSTLVVDRSGRLAARVIGPVGYGTLSALVGDALGGRAGTTR</sequence>
<organism evidence="7 8">
    <name type="scientific">Nocardioides perillae</name>
    <dbReference type="NCBI Taxonomy" id="1119534"/>
    <lineage>
        <taxon>Bacteria</taxon>
        <taxon>Bacillati</taxon>
        <taxon>Actinomycetota</taxon>
        <taxon>Actinomycetes</taxon>
        <taxon>Propionibacteriales</taxon>
        <taxon>Nocardioidaceae</taxon>
        <taxon>Nocardioides</taxon>
    </lineage>
</organism>
<comment type="caution">
    <text evidence="7">The sequence shown here is derived from an EMBL/GenBank/DDBJ whole genome shotgun (WGS) entry which is preliminary data.</text>
</comment>
<dbReference type="InterPro" id="IPR000866">
    <property type="entry name" value="AhpC/TSA"/>
</dbReference>
<evidence type="ECO:0000259" key="6">
    <source>
        <dbReference type="PROSITE" id="PS51352"/>
    </source>
</evidence>
<gene>
    <name evidence="7" type="ORF">BJ989_003102</name>
</gene>
<reference evidence="7 8" key="1">
    <citation type="submission" date="2020-07" db="EMBL/GenBank/DDBJ databases">
        <title>Sequencing the genomes of 1000 actinobacteria strains.</title>
        <authorList>
            <person name="Klenk H.-P."/>
        </authorList>
    </citation>
    <scope>NUCLEOTIDE SEQUENCE [LARGE SCALE GENOMIC DNA]</scope>
    <source>
        <strain evidence="7 8">DSM 24552</strain>
    </source>
</reference>
<keyword evidence="5" id="KW-0676">Redox-active center</keyword>
<dbReference type="Proteomes" id="UP000544110">
    <property type="component" value="Unassembled WGS sequence"/>
</dbReference>
<keyword evidence="4" id="KW-1015">Disulfide bond</keyword>
<evidence type="ECO:0000313" key="7">
    <source>
        <dbReference type="EMBL" id="NYG56798.1"/>
    </source>
</evidence>
<dbReference type="AlphaFoldDB" id="A0A7Y9RY98"/>
<keyword evidence="7" id="KW-0413">Isomerase</keyword>
<dbReference type="InterPro" id="IPR013766">
    <property type="entry name" value="Thioredoxin_domain"/>
</dbReference>
<dbReference type="InterPro" id="IPR050553">
    <property type="entry name" value="Thioredoxin_ResA/DsbE_sf"/>
</dbReference>
<dbReference type="PANTHER" id="PTHR42852">
    <property type="entry name" value="THIOL:DISULFIDE INTERCHANGE PROTEIN DSBE"/>
    <property type="match status" value="1"/>
</dbReference>
<evidence type="ECO:0000256" key="4">
    <source>
        <dbReference type="ARBA" id="ARBA00023157"/>
    </source>
</evidence>
<evidence type="ECO:0000256" key="5">
    <source>
        <dbReference type="ARBA" id="ARBA00023284"/>
    </source>
</evidence>
<dbReference type="GO" id="GO:0030313">
    <property type="term" value="C:cell envelope"/>
    <property type="evidence" value="ECO:0007669"/>
    <property type="project" value="UniProtKB-SubCell"/>
</dbReference>
<keyword evidence="3" id="KW-0735">Signal-anchor</keyword>
<dbReference type="Pfam" id="PF00578">
    <property type="entry name" value="AhpC-TSA"/>
    <property type="match status" value="1"/>
</dbReference>
<dbReference type="EMBL" id="JACCAC010000001">
    <property type="protein sequence ID" value="NYG56798.1"/>
    <property type="molecule type" value="Genomic_DNA"/>
</dbReference>